<accession>A0A0V0XZW5</accession>
<protein>
    <submittedName>
        <fullName evidence="1">Uncharacterized protein</fullName>
    </submittedName>
</protein>
<dbReference type="Proteomes" id="UP000054815">
    <property type="component" value="Unassembled WGS sequence"/>
</dbReference>
<name>A0A0V0XZW5_TRIPS</name>
<dbReference type="EMBL" id="JYDU01000095">
    <property type="protein sequence ID" value="KRX93145.1"/>
    <property type="molecule type" value="Genomic_DNA"/>
</dbReference>
<dbReference type="AlphaFoldDB" id="A0A0V0XZW5"/>
<sequence length="109" mass="12823">MTTHRHFISRVELYCQKRGDKRHAFDSVDWDGDIYCFMLGLGVCCVQTLPPECRCSSLNSRANSFVVYILVIRDAAYTTATMHEVYVSAIPSRKERRFFCRKRKRTEEF</sequence>
<organism evidence="1 2">
    <name type="scientific">Trichinella pseudospiralis</name>
    <name type="common">Parasitic roundworm</name>
    <dbReference type="NCBI Taxonomy" id="6337"/>
    <lineage>
        <taxon>Eukaryota</taxon>
        <taxon>Metazoa</taxon>
        <taxon>Ecdysozoa</taxon>
        <taxon>Nematoda</taxon>
        <taxon>Enoplea</taxon>
        <taxon>Dorylaimia</taxon>
        <taxon>Trichinellida</taxon>
        <taxon>Trichinellidae</taxon>
        <taxon>Trichinella</taxon>
    </lineage>
</organism>
<evidence type="ECO:0000313" key="2">
    <source>
        <dbReference type="Proteomes" id="UP000054815"/>
    </source>
</evidence>
<gene>
    <name evidence="1" type="ORF">T4E_412</name>
</gene>
<comment type="caution">
    <text evidence="1">The sequence shown here is derived from an EMBL/GenBank/DDBJ whole genome shotgun (WGS) entry which is preliminary data.</text>
</comment>
<reference evidence="1 2" key="1">
    <citation type="submission" date="2015-01" db="EMBL/GenBank/DDBJ databases">
        <title>Evolution of Trichinella species and genotypes.</title>
        <authorList>
            <person name="Korhonen P.K."/>
            <person name="Edoardo P."/>
            <person name="Giuseppe L.R."/>
            <person name="Gasser R.B."/>
        </authorList>
    </citation>
    <scope>NUCLEOTIDE SEQUENCE [LARGE SCALE GENOMIC DNA]</scope>
    <source>
        <strain evidence="1">ISS141</strain>
    </source>
</reference>
<evidence type="ECO:0000313" key="1">
    <source>
        <dbReference type="EMBL" id="KRX93145.1"/>
    </source>
</evidence>
<proteinExistence type="predicted"/>